<dbReference type="GO" id="GO:0043041">
    <property type="term" value="P:amino acid activation for nonribosomal peptide biosynthetic process"/>
    <property type="evidence" value="ECO:0007669"/>
    <property type="project" value="TreeGrafter"/>
</dbReference>
<reference evidence="6" key="1">
    <citation type="submission" date="2011-06" db="EMBL/GenBank/DDBJ databases">
        <title>Characterization of a highly pathogenic TSV isolate from Colombia.</title>
        <authorList>
            <person name="Aranguren L.F."/>
            <person name="Tang K."/>
        </authorList>
    </citation>
    <scope>NUCLEOTIDE SEQUENCE</scope>
    <source>
        <strain evidence="6">DSM1153</strain>
    </source>
</reference>
<protein>
    <submittedName>
        <fullName evidence="6">Two-module nonribosomal peptide synthetase</fullName>
    </submittedName>
</protein>
<evidence type="ECO:0000256" key="4">
    <source>
        <dbReference type="ARBA" id="ARBA00029454"/>
    </source>
</evidence>
<dbReference type="Gene3D" id="3.30.559.10">
    <property type="entry name" value="Chloramphenicol acetyltransferase-like domain"/>
    <property type="match status" value="2"/>
</dbReference>
<dbReference type="GO" id="GO:0044550">
    <property type="term" value="P:secondary metabolite biosynthetic process"/>
    <property type="evidence" value="ECO:0007669"/>
    <property type="project" value="TreeGrafter"/>
</dbReference>
<dbReference type="Pfam" id="PF00501">
    <property type="entry name" value="AMP-binding"/>
    <property type="match status" value="3"/>
</dbReference>
<reference evidence="6" key="2">
    <citation type="journal article" date="2012" name="FEMS Microbiol. Lett.">
        <title>The nonribosomal peptide and polyketide synthetic gene clusters in two strains of entomopathogenic fungi in Cordyceps.</title>
        <authorList>
            <person name="Wang W.J."/>
            <person name="Vogel H."/>
            <person name="Yao Y.J."/>
            <person name="Ping L."/>
        </authorList>
    </citation>
    <scope>NUCLEOTIDE SEQUENCE</scope>
    <source>
        <strain evidence="6">DSM1153</strain>
    </source>
</reference>
<dbReference type="Pfam" id="PF00550">
    <property type="entry name" value="PP-binding"/>
    <property type="match status" value="3"/>
</dbReference>
<dbReference type="SUPFAM" id="SSF56801">
    <property type="entry name" value="Acetyl-CoA synthetase-like"/>
    <property type="match status" value="2"/>
</dbReference>
<evidence type="ECO:0000259" key="5">
    <source>
        <dbReference type="PROSITE" id="PS50075"/>
    </source>
</evidence>
<dbReference type="VEuPathDB" id="FungiDB:A9K55_005039"/>
<dbReference type="InterPro" id="IPR001242">
    <property type="entry name" value="Condensation_dom"/>
</dbReference>
<feature type="domain" description="Carrier" evidence="5">
    <location>
        <begin position="416"/>
        <end position="495"/>
    </location>
</feature>
<sequence>MSSENGANSTVCILIQKIAALHPRALAVESGEFRLTYEQLHHASQIFAQRLARYGIQKSNFVACHGTRSPAMLVAILGVLKAGACLVPIDADTWGRDRIAKTLKIAATKLIVSTTETMEPAREIPIVRFPMKDLTELLQSARGNAAMESSQLPSWPNGDDLAYTIFTSGTTGTPKGVMIRHSSLAHYVHQYVPHAPFNLNARIGSRVLLVYSSTCASLIKELVPGSAPNILEHTISQSIVILLTDGDGGIGEEGEILISGPGLAVGYLGNKPLTSSKFKMLNGVRYYCTGDYGRKVGKGIQFMGRKDRTVKNRGFLINLDSEVEQPLAALDGVRSAAAFMHNGHLVAFVTPETVDVAGIKSELQKGQDAFVIPERIYAKRELALTSNGKVDIATLRGIMDSESFTDVPGTDEKKEKDETEAYTAVKKGFSEILNVPIQHLNGDSSFLGLGGNSLSAVGMVSYIRRERFACQVHQIFQGDTISEISTILSRAGKTIAPQSHLPTTGLSLRKEAIQLGIDSTDNRTIIPMRTIQLKMIQSTLMQSTLNYIKVDMAFKHEQKAFDTTRFHEAWSALCGRHSILRLRFVPSLEVAIVHKDSDFEWTESSYSSHLKWREAIDLADRNWTKELEPLHIDRLYLRMKLSCYIYNNHETRFSWVIHHSLIDGWSVPLILHELGSLLNGKPLPPAQEFATAVNAQHQICNQPRSQAVQLWMSEKDNLAEVPKLELPKPHLRSHSGNRLQFARRLGISLSDVRAFAKRCLVSDMAVFLTAWGLVLSKYCNSNRVVCGAVLSGRDLPVDGVERIVGPLLSTVAVSMKFFPAQTTEDAVFQVHKILHRINEVQWEYEKFASELPRPPVIETLVSLQYGVPDLRWPSSDQFPSPQSWKHTETNELPFHVLVDIDQTGGLEVRFMVDADFCESFYASRLLDHYVATLRLLPVLSTVSEITRSMVGQLEINKLLYSFPELKVSYRGATSLKDAFEAAADSWPDLVALETVKESYTYSKLDMASNTVAASLAKIAGPGDVVAILADGSPEWIIAILAVLKVGASYCPVDISLPTERLETILAESQIKHLLKSSRESRYIGTIDLVVWTVKEMLLEADSVASAVRPPTLSRGKDPAVDAENPMAHLNAVDATMCTPSFLSTLDPSEFPNLSLVGRLDCTISAVYPELRPNKPVTLGRPVARMAIYVLDDHLCPCPVGVTGEIYLSGIQVTKGYLNLDKETRERFIANPWIRGWTMYKSGDRGRITANLEIECLGRCDNQVKIRGYRIELEEIESAVLSVCTDVIQAVVVPHLNSLIAFVSPSTVQTAEAALKLKGKLPSYCQPSTILAVDNMPTTANQKIDRRGLASSVEMYLRDHRLSVVATQPTTVTEKTIQKIWKEVTGCQLNEIGRLDRFTQIGGHSLLYQKVIRKIYAETGIRVPFLVVVEKQILSDLASSIDAIGDSQQKLMGPIPVSTKLPNPDRGESLTRVASHLEREMYLVLKLASDPAALNMVYAARIEGLNIEAFSAAISSVISSNEFLRLKFMEEDGRIVRQIQRPKAETVAPKLVNNALVEAETLAHQALDPGESLMKTCLLRDGSDSTFVVVIMSHLIGDRATLSETLAAVGTCYNDIVDARTQPLPPQMVSTDSYCLWAQHQEQLNVSSTQSRFWAKFLEPCCPRNSVFGKFDASKAVYTSLIIEVDEATTTALRRIQTEESLSGHQLVTALIGFAVADFKGRENLLVAAPFRDSTSISVEDDRFGLFLDRVLIPLQFGSAADTNIWQMVKEASEKAIGNFLPLVKLKQSLGLSGRASALCEIMITYHDQPIPSLCLRGTQVHDSSIRPRGIKFPLLFEVSKMENTFRVDVDYDAAIISPSEAEQIAASLSCVLQSYARREPPRNITVPGINHLHAADLQCQLENFGSQDTIHSGVVDTVRAAMAKCMGLDSKDVGASTSFFDIGATSMDSLLLRHLLMKEGLDVTLGAILSLGTARAIAGSATLLG</sequence>
<dbReference type="PANTHER" id="PTHR45527">
    <property type="entry name" value="NONRIBOSOMAL PEPTIDE SYNTHETASE"/>
    <property type="match status" value="1"/>
</dbReference>
<evidence type="ECO:0000256" key="2">
    <source>
        <dbReference type="ARBA" id="ARBA00022553"/>
    </source>
</evidence>
<dbReference type="SUPFAM" id="SSF52777">
    <property type="entry name" value="CoA-dependent acyltransferases"/>
    <property type="match status" value="4"/>
</dbReference>
<dbReference type="Gene3D" id="3.30.300.30">
    <property type="match status" value="2"/>
</dbReference>
<organism evidence="6">
    <name type="scientific">Cordyceps militaris</name>
    <name type="common">Caterpillar fungus</name>
    <name type="synonym">Clavaria militaris</name>
    <dbReference type="NCBI Taxonomy" id="73501"/>
    <lineage>
        <taxon>Eukaryota</taxon>
        <taxon>Fungi</taxon>
        <taxon>Dikarya</taxon>
        <taxon>Ascomycota</taxon>
        <taxon>Pezizomycotina</taxon>
        <taxon>Sordariomycetes</taxon>
        <taxon>Hypocreomycetidae</taxon>
        <taxon>Hypocreales</taxon>
        <taxon>Cordycipitaceae</taxon>
        <taxon>Cordyceps</taxon>
    </lineage>
</organism>
<dbReference type="Gene3D" id="3.40.50.12780">
    <property type="entry name" value="N-terminal domain of ligase-like"/>
    <property type="match status" value="3"/>
</dbReference>
<dbReference type="GO" id="GO:0016874">
    <property type="term" value="F:ligase activity"/>
    <property type="evidence" value="ECO:0007669"/>
    <property type="project" value="UniProtKB-KW"/>
</dbReference>
<proteinExistence type="inferred from homology"/>
<dbReference type="Gene3D" id="2.30.38.10">
    <property type="entry name" value="Luciferase, Domain 3"/>
    <property type="match status" value="1"/>
</dbReference>
<feature type="domain" description="Carrier" evidence="5">
    <location>
        <begin position="1912"/>
        <end position="1985"/>
    </location>
</feature>
<evidence type="ECO:0000256" key="3">
    <source>
        <dbReference type="ARBA" id="ARBA00022598"/>
    </source>
</evidence>
<name>J3SIE0_CORMI</name>
<evidence type="ECO:0000256" key="1">
    <source>
        <dbReference type="ARBA" id="ARBA00022450"/>
    </source>
</evidence>
<dbReference type="InterPro" id="IPR036736">
    <property type="entry name" value="ACP-like_sf"/>
</dbReference>
<comment type="similarity">
    <text evidence="4">Belongs to the NRP synthetase family.</text>
</comment>
<dbReference type="PROSITE" id="PS50075">
    <property type="entry name" value="CARRIER"/>
    <property type="match status" value="3"/>
</dbReference>
<dbReference type="InterPro" id="IPR042099">
    <property type="entry name" value="ANL_N_sf"/>
</dbReference>
<accession>J3SIE0</accession>
<keyword evidence="2" id="KW-0597">Phosphoprotein</keyword>
<keyword evidence="1" id="KW-0596">Phosphopantetheine</keyword>
<dbReference type="GO" id="GO:0031177">
    <property type="term" value="F:phosphopantetheine binding"/>
    <property type="evidence" value="ECO:0007669"/>
    <property type="project" value="TreeGrafter"/>
</dbReference>
<evidence type="ECO:0000313" key="6">
    <source>
        <dbReference type="EMBL" id="AFK23385.1"/>
    </source>
</evidence>
<dbReference type="Gene3D" id="3.30.559.30">
    <property type="entry name" value="Nonribosomal peptide synthetase, condensation domain"/>
    <property type="match status" value="2"/>
</dbReference>
<dbReference type="GO" id="GO:0005737">
    <property type="term" value="C:cytoplasm"/>
    <property type="evidence" value="ECO:0007669"/>
    <property type="project" value="TreeGrafter"/>
</dbReference>
<dbReference type="Pfam" id="PF00668">
    <property type="entry name" value="Condensation"/>
    <property type="match status" value="2"/>
</dbReference>
<feature type="domain" description="Carrier" evidence="5">
    <location>
        <begin position="1367"/>
        <end position="1444"/>
    </location>
</feature>
<dbReference type="InterPro" id="IPR009081">
    <property type="entry name" value="PP-bd_ACP"/>
</dbReference>
<dbReference type="PANTHER" id="PTHR45527:SF11">
    <property type="entry name" value="NONRIBOSOMAL PEPTIDE SYNTHETASE 5"/>
    <property type="match status" value="1"/>
</dbReference>
<dbReference type="InterPro" id="IPR045851">
    <property type="entry name" value="AMP-bd_C_sf"/>
</dbReference>
<dbReference type="InterPro" id="IPR023213">
    <property type="entry name" value="CAT-like_dom_sf"/>
</dbReference>
<dbReference type="VEuPathDB" id="FungiDB:CCM_01705"/>
<dbReference type="Gene3D" id="1.10.1200.10">
    <property type="entry name" value="ACP-like"/>
    <property type="match status" value="3"/>
</dbReference>
<keyword evidence="3" id="KW-0436">Ligase</keyword>
<dbReference type="InterPro" id="IPR000873">
    <property type="entry name" value="AMP-dep_synth/lig_dom"/>
</dbReference>
<gene>
    <name evidence="6" type="primary">EtplP</name>
</gene>
<dbReference type="SUPFAM" id="SSF47336">
    <property type="entry name" value="ACP-like"/>
    <property type="match status" value="3"/>
</dbReference>
<dbReference type="VEuPathDB" id="FungiDB:A9K55_004632"/>
<dbReference type="EMBL" id="JN121120">
    <property type="protein sequence ID" value="AFK23385.1"/>
    <property type="molecule type" value="Genomic_DNA"/>
</dbReference>